<dbReference type="PANTHER" id="PTHR33392:SF6">
    <property type="entry name" value="POLYISOPRENYL-TEICHOIC ACID--PEPTIDOGLYCAN TEICHOIC ACID TRANSFERASE TAGU"/>
    <property type="match status" value="1"/>
</dbReference>
<dbReference type="EMBL" id="NAEP01000042">
    <property type="protein sequence ID" value="PDQ34987.1"/>
    <property type="molecule type" value="Genomic_DNA"/>
</dbReference>
<dbReference type="Gene3D" id="3.40.630.190">
    <property type="entry name" value="LCP protein"/>
    <property type="match status" value="1"/>
</dbReference>
<evidence type="ECO:0000313" key="6">
    <source>
        <dbReference type="Proteomes" id="UP000219994"/>
    </source>
</evidence>
<name>A0A2A6FQM8_9MICO</name>
<evidence type="ECO:0000256" key="2">
    <source>
        <dbReference type="SAM" id="MobiDB-lite"/>
    </source>
</evidence>
<proteinExistence type="inferred from homology"/>
<dbReference type="InterPro" id="IPR004474">
    <property type="entry name" value="LytR_CpsA_psr"/>
</dbReference>
<evidence type="ECO:0000313" key="5">
    <source>
        <dbReference type="EMBL" id="PDQ34987.1"/>
    </source>
</evidence>
<feature type="region of interest" description="Disordered" evidence="2">
    <location>
        <begin position="367"/>
        <end position="436"/>
    </location>
</feature>
<gene>
    <name evidence="5" type="ORF">B5766_08335</name>
</gene>
<dbReference type="Proteomes" id="UP000219994">
    <property type="component" value="Unassembled WGS sequence"/>
</dbReference>
<feature type="compositionally biased region" description="Low complexity" evidence="2">
    <location>
        <begin position="375"/>
        <end position="410"/>
    </location>
</feature>
<reference evidence="6" key="1">
    <citation type="submission" date="2017-03" db="EMBL/GenBank/DDBJ databases">
        <authorList>
            <person name="Lund M.B."/>
        </authorList>
    </citation>
    <scope>NUCLEOTIDE SEQUENCE [LARGE SCALE GENOMIC DNA]</scope>
</reference>
<comment type="caution">
    <text evidence="5">The sequence shown here is derived from an EMBL/GenBank/DDBJ whole genome shotgun (WGS) entry which is preliminary data.</text>
</comment>
<dbReference type="InterPro" id="IPR050922">
    <property type="entry name" value="LytR/CpsA/Psr_CW_biosynth"/>
</dbReference>
<dbReference type="PANTHER" id="PTHR33392">
    <property type="entry name" value="POLYISOPRENYL-TEICHOIC ACID--PEPTIDOGLYCAN TEICHOIC ACID TRANSFERASE TAGU"/>
    <property type="match status" value="1"/>
</dbReference>
<keyword evidence="3" id="KW-0812">Transmembrane</keyword>
<accession>A0A2A6FQM8</accession>
<evidence type="ECO:0000256" key="3">
    <source>
        <dbReference type="SAM" id="Phobius"/>
    </source>
</evidence>
<dbReference type="Pfam" id="PF03816">
    <property type="entry name" value="LytR_cpsA_psr"/>
    <property type="match status" value="1"/>
</dbReference>
<dbReference type="NCBIfam" id="TIGR00350">
    <property type="entry name" value="lytR_cpsA_psr"/>
    <property type="match status" value="1"/>
</dbReference>
<protein>
    <recommendedName>
        <fullName evidence="4">Cell envelope-related transcriptional attenuator domain-containing protein</fullName>
    </recommendedName>
</protein>
<dbReference type="AlphaFoldDB" id="A0A2A6FQM8"/>
<organism evidence="5 6">
    <name type="scientific">Candidatus Lumbricidiphila eiseniae</name>
    <dbReference type="NCBI Taxonomy" id="1969409"/>
    <lineage>
        <taxon>Bacteria</taxon>
        <taxon>Bacillati</taxon>
        <taxon>Actinomycetota</taxon>
        <taxon>Actinomycetes</taxon>
        <taxon>Micrococcales</taxon>
        <taxon>Microbacteriaceae</taxon>
        <taxon>Candidatus Lumbricidiphila</taxon>
    </lineage>
</organism>
<feature type="domain" description="Cell envelope-related transcriptional attenuator" evidence="4">
    <location>
        <begin position="116"/>
        <end position="273"/>
    </location>
</feature>
<sequence length="436" mass="45097">MDDLVNITSRQSARNPGIARHGRLKRASFWRSATRQVSLVLAVILVSGAVVTAYALLDLVHTAKPSVTLGNEKVLEGVPDVGAIEGGVNLLIIGSDSAKGQGAAFGEGTDRTGVLNDVTILFHISRDHTNASVVSFPRDMLVPVEGCTDPAKPSRTLSALSGVKINTLLNYGGMPCVVKAVEQLTGVTIPFAGIVQFLGVAAMSTAVGGVPVCVATQLDDNYTDTHLSPGEHTLSGIDALQFLRTRHGVGDGSDLGRISNQQVFLSALARTLQSDGTLNDPVKLYSLAKAALSNMQLSDSLNDVTRLISIARALKDIPLDKIALVQYPTSYTQGGGAVKPNSSANLVNNALQGDVAIQLSPVSQENSPFGSKVGAAAPDPSASRAPTSTTAAPTTGAVAPTAPFTVAPTPETLPANVPGQSAAETRCSAGRPLRDQ</sequence>
<keyword evidence="3" id="KW-1133">Transmembrane helix</keyword>
<evidence type="ECO:0000259" key="4">
    <source>
        <dbReference type="Pfam" id="PF03816"/>
    </source>
</evidence>
<keyword evidence="3" id="KW-0472">Membrane</keyword>
<comment type="similarity">
    <text evidence="1">Belongs to the LytR/CpsA/Psr (LCP) family.</text>
</comment>
<feature type="transmembrane region" description="Helical" evidence="3">
    <location>
        <begin position="37"/>
        <end position="57"/>
    </location>
</feature>
<evidence type="ECO:0000256" key="1">
    <source>
        <dbReference type="ARBA" id="ARBA00006068"/>
    </source>
</evidence>